<dbReference type="SUPFAM" id="SSF111342">
    <property type="entry name" value="CbiD-like"/>
    <property type="match status" value="1"/>
</dbReference>
<dbReference type="STRING" id="1435377.SUSAZ_02035"/>
<dbReference type="GO" id="GO:0032259">
    <property type="term" value="P:methylation"/>
    <property type="evidence" value="ECO:0007669"/>
    <property type="project" value="UniProtKB-KW"/>
</dbReference>
<reference evidence="8 9" key="1">
    <citation type="submission" date="2015-12" db="EMBL/GenBank/DDBJ databases">
        <title>A stable core within a dynamic pangenome in Sulfolobus acidocaldarius.</title>
        <authorList>
            <person name="Anderson R."/>
            <person name="Kouris A."/>
            <person name="Seward C."/>
            <person name="Campbell K."/>
            <person name="Whitaker R."/>
        </authorList>
    </citation>
    <scope>NUCLEOTIDE SEQUENCE [LARGE SCALE GENOMIC DNA]</scope>
    <source>
        <strain evidence="6 9">GG12-C01-09</strain>
        <strain evidence="7 8">NG05B_CO5_07</strain>
    </source>
</reference>
<dbReference type="Pfam" id="PF01888">
    <property type="entry name" value="CbiD"/>
    <property type="match status" value="1"/>
</dbReference>
<name>A0A0U3GUJ7_9CREN</name>
<accession>A0A0U3GUJ7</accession>
<protein>
    <recommendedName>
        <fullName evidence="5">Cobalt-precorrin-5B C(1)-methyltransferase</fullName>
        <ecNumber evidence="5">2.1.1.195</ecNumber>
    </recommendedName>
    <alternativeName>
        <fullName evidence="5">Cobalt-precorrin-6A synthase</fullName>
    </alternativeName>
</protein>
<dbReference type="EC" id="2.1.1.195" evidence="5"/>
<proteinExistence type="inferred from homology"/>
<dbReference type="EMBL" id="CP013694">
    <property type="protein sequence ID" value="ALU30564.1"/>
    <property type="molecule type" value="Genomic_DNA"/>
</dbReference>
<keyword evidence="3 5" id="KW-0808">Transferase</keyword>
<dbReference type="Gene3D" id="3.30.2110.10">
    <property type="entry name" value="CbiD-like"/>
    <property type="match status" value="1"/>
</dbReference>
<evidence type="ECO:0000313" key="8">
    <source>
        <dbReference type="Proteomes" id="UP000060043"/>
    </source>
</evidence>
<comment type="similarity">
    <text evidence="5">Belongs to the CbiD family.</text>
</comment>
<comment type="catalytic activity">
    <reaction evidence="5">
        <text>Co-precorrin-5B + S-adenosyl-L-methionine = Co-precorrin-6A + S-adenosyl-L-homocysteine</text>
        <dbReference type="Rhea" id="RHEA:26285"/>
        <dbReference type="ChEBI" id="CHEBI:57856"/>
        <dbReference type="ChEBI" id="CHEBI:59789"/>
        <dbReference type="ChEBI" id="CHEBI:60063"/>
        <dbReference type="ChEBI" id="CHEBI:60064"/>
        <dbReference type="EC" id="2.1.1.195"/>
    </reaction>
</comment>
<dbReference type="RefSeq" id="WP_015385410.1">
    <property type="nucleotide sequence ID" value="NZ_BHWZ01000001.1"/>
</dbReference>
<dbReference type="InterPro" id="IPR002748">
    <property type="entry name" value="CbiD"/>
</dbReference>
<dbReference type="GO" id="GO:0019251">
    <property type="term" value="P:anaerobic cobalamin biosynthetic process"/>
    <property type="evidence" value="ECO:0007669"/>
    <property type="project" value="UniProtKB-UniRule"/>
</dbReference>
<sequence length="348" mass="36982">MSTLKRFGITTGATAAAASKASVIFLIKNETPKTVTIPTPIGLRLEISVGNYSRKESEFCASAKKFSGDNPDILDGLEIIACSGRSNSQTITITAEEGVGTITRPGLKGDVGDKSISPIAKQMIIDAVKEVVSSGVYVKLYVPKGEELAKNTMNPLVGVEGGISILGTTGIEYPVSDEDYIEHIKSEACVVKSTGHKTLVLAPGNTSFKFAREIYGDKVIKIGDNVGSSLKVAEELGFSQVILVSLPGKLVKVAAGMLNTHSKFGDARLETLTFSSVVAGISLEKIQKIVKSLSISEGLSYLTDEERQKVMKVVSDRALEKLKRVSKLKLGVVVISEDGKIMAKSGEV</sequence>
<evidence type="ECO:0000313" key="9">
    <source>
        <dbReference type="Proteomes" id="UP000065473"/>
    </source>
</evidence>
<dbReference type="GeneID" id="78440747"/>
<gene>
    <name evidence="5" type="primary">cbiD</name>
    <name evidence="6" type="ORF">ATY89_04300</name>
    <name evidence="7" type="ORF">ATZ20_07325</name>
</gene>
<evidence type="ECO:0000256" key="1">
    <source>
        <dbReference type="ARBA" id="ARBA00022573"/>
    </source>
</evidence>
<comment type="function">
    <text evidence="5">Catalyzes the methylation of C-1 in cobalt-precorrin-5B to form cobalt-precorrin-6A.</text>
</comment>
<dbReference type="Proteomes" id="UP000065473">
    <property type="component" value="Chromosome"/>
</dbReference>
<evidence type="ECO:0000256" key="3">
    <source>
        <dbReference type="ARBA" id="ARBA00022679"/>
    </source>
</evidence>
<dbReference type="EMBL" id="CP013695">
    <property type="protein sequence ID" value="ALU31960.1"/>
    <property type="molecule type" value="Genomic_DNA"/>
</dbReference>
<dbReference type="GeneID" id="14550926"/>
<dbReference type="PaxDb" id="1435377-SUSAZ_02035"/>
<dbReference type="PANTHER" id="PTHR35863:SF1">
    <property type="entry name" value="COBALT-PRECORRIN-5B C(1)-METHYLTRANSFERASE"/>
    <property type="match status" value="1"/>
</dbReference>
<dbReference type="GO" id="GO:0008168">
    <property type="term" value="F:methyltransferase activity"/>
    <property type="evidence" value="ECO:0007669"/>
    <property type="project" value="UniProtKB-UniRule"/>
</dbReference>
<comment type="pathway">
    <text evidence="5">Cofactor biosynthesis; adenosylcobalamin biosynthesis; cob(II)yrinate a,c-diamide from sirohydrochlorin (anaerobic route): step 6/10.</text>
</comment>
<dbReference type="Proteomes" id="UP000060043">
    <property type="component" value="Chromosome"/>
</dbReference>
<dbReference type="AlphaFoldDB" id="A0A0U3GUJ7"/>
<dbReference type="NCBIfam" id="TIGR00312">
    <property type="entry name" value="cbiD"/>
    <property type="match status" value="1"/>
</dbReference>
<evidence type="ECO:0000313" key="6">
    <source>
        <dbReference type="EMBL" id="ALU30564.1"/>
    </source>
</evidence>
<evidence type="ECO:0000256" key="4">
    <source>
        <dbReference type="ARBA" id="ARBA00022691"/>
    </source>
</evidence>
<organism evidence="7 8">
    <name type="scientific">Sulfolobus acidocaldarius</name>
    <dbReference type="NCBI Taxonomy" id="2285"/>
    <lineage>
        <taxon>Archaea</taxon>
        <taxon>Thermoproteota</taxon>
        <taxon>Thermoprotei</taxon>
        <taxon>Sulfolobales</taxon>
        <taxon>Sulfolobaceae</taxon>
        <taxon>Sulfolobus</taxon>
    </lineage>
</organism>
<dbReference type="HAMAP" id="MF_00787">
    <property type="entry name" value="CbiD"/>
    <property type="match status" value="1"/>
</dbReference>
<dbReference type="PIRSF" id="PIRSF026782">
    <property type="entry name" value="CbiD"/>
    <property type="match status" value="1"/>
</dbReference>
<keyword evidence="2 5" id="KW-0489">Methyltransferase</keyword>
<evidence type="ECO:0000313" key="7">
    <source>
        <dbReference type="EMBL" id="ALU31960.1"/>
    </source>
</evidence>
<keyword evidence="4 5" id="KW-0949">S-adenosyl-L-methionine</keyword>
<dbReference type="InterPro" id="IPR036074">
    <property type="entry name" value="CbiD_sf"/>
</dbReference>
<dbReference type="PANTHER" id="PTHR35863">
    <property type="entry name" value="COBALT-PRECORRIN-5B C(1)-METHYLTRANSFERASE"/>
    <property type="match status" value="1"/>
</dbReference>
<evidence type="ECO:0000256" key="5">
    <source>
        <dbReference type="HAMAP-Rule" id="MF_00787"/>
    </source>
</evidence>
<evidence type="ECO:0000256" key="2">
    <source>
        <dbReference type="ARBA" id="ARBA00022603"/>
    </source>
</evidence>
<dbReference type="UniPathway" id="UPA00148">
    <property type="reaction ID" value="UER00227"/>
</dbReference>
<keyword evidence="1 5" id="KW-0169">Cobalamin biosynthesis</keyword>